<comment type="caution">
    <text evidence="1">The sequence shown here is derived from an EMBL/GenBank/DDBJ whole genome shotgun (WGS) entry which is preliminary data.</text>
</comment>
<name>A0A7X0D1W8_9HYPH</name>
<keyword evidence="2" id="KW-1185">Reference proteome</keyword>
<gene>
    <name evidence="1" type="ORF">HNQ72_004689</name>
</gene>
<proteinExistence type="predicted"/>
<evidence type="ECO:0008006" key="3">
    <source>
        <dbReference type="Google" id="ProtNLM"/>
    </source>
</evidence>
<dbReference type="EMBL" id="JACHEG010000006">
    <property type="protein sequence ID" value="MBB6164844.1"/>
    <property type="molecule type" value="Genomic_DNA"/>
</dbReference>
<protein>
    <recommendedName>
        <fullName evidence="3">DUF768 domain-containing protein</fullName>
    </recommendedName>
</protein>
<organism evidence="1 2">
    <name type="scientific">Rhizobium wenxiniae</name>
    <dbReference type="NCBI Taxonomy" id="1737357"/>
    <lineage>
        <taxon>Bacteria</taxon>
        <taxon>Pseudomonadati</taxon>
        <taxon>Pseudomonadota</taxon>
        <taxon>Alphaproteobacteria</taxon>
        <taxon>Hyphomicrobiales</taxon>
        <taxon>Rhizobiaceae</taxon>
        <taxon>Rhizobium/Agrobacterium group</taxon>
        <taxon>Rhizobium</taxon>
    </lineage>
</organism>
<reference evidence="1 2" key="1">
    <citation type="submission" date="2020-08" db="EMBL/GenBank/DDBJ databases">
        <title>Genomic Encyclopedia of Type Strains, Phase IV (KMG-IV): sequencing the most valuable type-strain genomes for metagenomic binning, comparative biology and taxonomic classification.</title>
        <authorList>
            <person name="Goeker M."/>
        </authorList>
    </citation>
    <scope>NUCLEOTIDE SEQUENCE [LARGE SCALE GENOMIC DNA]</scope>
    <source>
        <strain evidence="1 2">DSM 100734</strain>
    </source>
</reference>
<dbReference type="Proteomes" id="UP000547879">
    <property type="component" value="Unassembled WGS sequence"/>
</dbReference>
<accession>A0A7X0D1W8</accession>
<dbReference type="AlphaFoldDB" id="A0A7X0D1W8"/>
<evidence type="ECO:0000313" key="2">
    <source>
        <dbReference type="Proteomes" id="UP000547879"/>
    </source>
</evidence>
<evidence type="ECO:0000313" key="1">
    <source>
        <dbReference type="EMBL" id="MBB6164844.1"/>
    </source>
</evidence>
<sequence length="80" mass="8601">MMIIDDWIEDRLEERRFAALPAGEEHDFAILAGVLRAEADAAGYSVESLVEACDGDIVAYIMSRQLTSVAAEGAGAELTL</sequence>
<dbReference type="RefSeq" id="WP_183995603.1">
    <property type="nucleotide sequence ID" value="NZ_BMHW01000005.1"/>
</dbReference>